<proteinExistence type="predicted"/>
<dbReference type="AlphaFoldDB" id="A0A0J9WIZ8"/>
<feature type="compositionally biased region" description="Polar residues" evidence="1">
    <location>
        <begin position="1"/>
        <end position="10"/>
    </location>
</feature>
<sequence length="110" mass="12468">MFSSHFPQHSEQLHSGLPRREAPDPIRELVELPATHVPRTQSCLTRNACITKNATDTSIISLNPDSSRRISDPPLRPRWPDLPPLLPRTLQCWAEKQAQGVPCRWDQSPS</sequence>
<dbReference type="RefSeq" id="XP_018237452.1">
    <property type="nucleotide sequence ID" value="XM_018398661.1"/>
</dbReference>
<dbReference type="GeneID" id="28959245"/>
<gene>
    <name evidence="2" type="ORF">FOXG_18539</name>
</gene>
<organism evidence="2 3">
    <name type="scientific">Fusarium oxysporum f. sp. lycopersici (strain 4287 / CBS 123668 / FGSC 9935 / NRRL 34936)</name>
    <name type="common">Fusarium vascular wilt of tomato</name>
    <dbReference type="NCBI Taxonomy" id="426428"/>
    <lineage>
        <taxon>Eukaryota</taxon>
        <taxon>Fungi</taxon>
        <taxon>Dikarya</taxon>
        <taxon>Ascomycota</taxon>
        <taxon>Pezizomycotina</taxon>
        <taxon>Sordariomycetes</taxon>
        <taxon>Hypocreomycetidae</taxon>
        <taxon>Hypocreales</taxon>
        <taxon>Nectriaceae</taxon>
        <taxon>Fusarium</taxon>
        <taxon>Fusarium oxysporum species complex</taxon>
    </lineage>
</organism>
<accession>A0A0J9WIZ8</accession>
<dbReference type="EMBL" id="DS231698">
    <property type="protein sequence ID" value="KNA99406.1"/>
    <property type="molecule type" value="Genomic_DNA"/>
</dbReference>
<evidence type="ECO:0000256" key="1">
    <source>
        <dbReference type="SAM" id="MobiDB-lite"/>
    </source>
</evidence>
<dbReference type="Proteomes" id="UP000009097">
    <property type="component" value="Unassembled WGS sequence"/>
</dbReference>
<name>A0A0J9WIZ8_FUSO4</name>
<reference evidence="2" key="2">
    <citation type="journal article" date="2010" name="Nature">
        <title>Comparative genomics reveals mobile pathogenicity chromosomes in Fusarium.</title>
        <authorList>
            <person name="Ma L.J."/>
            <person name="van der Does H.C."/>
            <person name="Borkovich K.A."/>
            <person name="Coleman J.J."/>
            <person name="Daboussi M.J."/>
            <person name="Di Pietro A."/>
            <person name="Dufresne M."/>
            <person name="Freitag M."/>
            <person name="Grabherr M."/>
            <person name="Henrissat B."/>
            <person name="Houterman P.M."/>
            <person name="Kang S."/>
            <person name="Shim W.B."/>
            <person name="Woloshuk C."/>
            <person name="Xie X."/>
            <person name="Xu J.R."/>
            <person name="Antoniw J."/>
            <person name="Baker S.E."/>
            <person name="Bluhm B.H."/>
            <person name="Breakspear A."/>
            <person name="Brown D.W."/>
            <person name="Butchko R.A."/>
            <person name="Chapman S."/>
            <person name="Coulson R."/>
            <person name="Coutinho P.M."/>
            <person name="Danchin E.G."/>
            <person name="Diener A."/>
            <person name="Gale L.R."/>
            <person name="Gardiner D.M."/>
            <person name="Goff S."/>
            <person name="Hammond-Kosack K.E."/>
            <person name="Hilburn K."/>
            <person name="Hua-Van A."/>
            <person name="Jonkers W."/>
            <person name="Kazan K."/>
            <person name="Kodira C.D."/>
            <person name="Koehrsen M."/>
            <person name="Kumar L."/>
            <person name="Lee Y.H."/>
            <person name="Li L."/>
            <person name="Manners J.M."/>
            <person name="Miranda-Saavedra D."/>
            <person name="Mukherjee M."/>
            <person name="Park G."/>
            <person name="Park J."/>
            <person name="Park S.Y."/>
            <person name="Proctor R.H."/>
            <person name="Regev A."/>
            <person name="Ruiz-Roldan M.C."/>
            <person name="Sain D."/>
            <person name="Sakthikumar S."/>
            <person name="Sykes S."/>
            <person name="Schwartz D.C."/>
            <person name="Turgeon B.G."/>
            <person name="Wapinski I."/>
            <person name="Yoder O."/>
            <person name="Young S."/>
            <person name="Zeng Q."/>
            <person name="Zhou S."/>
            <person name="Galagan J."/>
            <person name="Cuomo C.A."/>
            <person name="Kistler H.C."/>
            <person name="Rep M."/>
        </authorList>
    </citation>
    <scope>NUCLEOTIDE SEQUENCE [LARGE SCALE GENOMIC DNA]</scope>
    <source>
        <strain evidence="2">4287</strain>
    </source>
</reference>
<feature type="region of interest" description="Disordered" evidence="1">
    <location>
        <begin position="1"/>
        <end position="25"/>
    </location>
</feature>
<dbReference type="VEuPathDB" id="FungiDB:FOXG_18539"/>
<reference evidence="2" key="1">
    <citation type="submission" date="2007-04" db="EMBL/GenBank/DDBJ databases">
        <authorList>
            <consortium name="The Broad Institute Genome Sequencing Platform"/>
            <person name="Birren B."/>
            <person name="Lander E."/>
            <person name="Galagan J."/>
            <person name="Nusbaum C."/>
            <person name="Devon K."/>
            <person name="Ma L.-J."/>
            <person name="Jaffe D."/>
            <person name="Butler J."/>
            <person name="Alvarez P."/>
            <person name="Gnerre S."/>
            <person name="Grabherr M."/>
            <person name="Kleber M."/>
            <person name="Mauceli E."/>
            <person name="Brockman W."/>
            <person name="MacCallum I.A."/>
            <person name="Young S."/>
            <person name="LaButti K."/>
            <person name="DeCaprio D."/>
            <person name="Crawford M."/>
            <person name="Koehrsen M."/>
            <person name="Engels R."/>
            <person name="Montgomery P."/>
            <person name="Pearson M."/>
            <person name="Howarth C."/>
            <person name="Larson L."/>
            <person name="White J."/>
            <person name="O'Leary S."/>
            <person name="Kodira C."/>
            <person name="Zeng Q."/>
            <person name="Yandava C."/>
            <person name="Alvarado L."/>
            <person name="Kistler C."/>
            <person name="Shim W.-B."/>
            <person name="Kang S."/>
            <person name="Woloshuk C."/>
        </authorList>
    </citation>
    <scope>NUCLEOTIDE SEQUENCE</scope>
    <source>
        <strain evidence="2">4287</strain>
    </source>
</reference>
<protein>
    <submittedName>
        <fullName evidence="2">Uncharacterized protein</fullName>
    </submittedName>
</protein>
<dbReference type="KEGG" id="fox:FOXG_18539"/>
<evidence type="ECO:0000313" key="2">
    <source>
        <dbReference type="EMBL" id="KNA99406.1"/>
    </source>
</evidence>
<evidence type="ECO:0000313" key="3">
    <source>
        <dbReference type="Proteomes" id="UP000009097"/>
    </source>
</evidence>
<feature type="region of interest" description="Disordered" evidence="1">
    <location>
        <begin position="60"/>
        <end position="81"/>
    </location>
</feature>